<dbReference type="RefSeq" id="XP_022287254.1">
    <property type="nucleotide sequence ID" value="XM_022431546.1"/>
</dbReference>
<dbReference type="Pfam" id="PF05960">
    <property type="entry name" value="DUF885"/>
    <property type="match status" value="1"/>
</dbReference>
<dbReference type="PANTHER" id="PTHR33361:SF2">
    <property type="entry name" value="DUF885 DOMAIN-CONTAINING PROTEIN"/>
    <property type="match status" value="1"/>
</dbReference>
<evidence type="ECO:0000313" key="3">
    <source>
        <dbReference type="RefSeq" id="XP_022287254.1"/>
    </source>
</evidence>
<evidence type="ECO:0000313" key="2">
    <source>
        <dbReference type="Proteomes" id="UP000694844"/>
    </source>
</evidence>
<dbReference type="OrthoDB" id="5959877at2759"/>
<keyword evidence="1" id="KW-0732">Signal</keyword>
<feature type="chain" id="PRO_5034959356" evidence="1">
    <location>
        <begin position="24"/>
        <end position="607"/>
    </location>
</feature>
<name>A0A8B8ABG4_CRAVI</name>
<feature type="signal peptide" evidence="1">
    <location>
        <begin position="1"/>
        <end position="23"/>
    </location>
</feature>
<dbReference type="AlphaFoldDB" id="A0A8B8ABG4"/>
<organism evidence="2 3">
    <name type="scientific">Crassostrea virginica</name>
    <name type="common">Eastern oyster</name>
    <dbReference type="NCBI Taxonomy" id="6565"/>
    <lineage>
        <taxon>Eukaryota</taxon>
        <taxon>Metazoa</taxon>
        <taxon>Spiralia</taxon>
        <taxon>Lophotrochozoa</taxon>
        <taxon>Mollusca</taxon>
        <taxon>Bivalvia</taxon>
        <taxon>Autobranchia</taxon>
        <taxon>Pteriomorphia</taxon>
        <taxon>Ostreida</taxon>
        <taxon>Ostreoidea</taxon>
        <taxon>Ostreidae</taxon>
        <taxon>Crassostrea</taxon>
    </lineage>
</organism>
<keyword evidence="2" id="KW-1185">Reference proteome</keyword>
<protein>
    <submittedName>
        <fullName evidence="3">Uncharacterized protein LOC111099994</fullName>
    </submittedName>
</protein>
<reference evidence="3" key="1">
    <citation type="submission" date="2025-08" db="UniProtKB">
        <authorList>
            <consortium name="RefSeq"/>
        </authorList>
    </citation>
    <scope>IDENTIFICATION</scope>
    <source>
        <tissue evidence="3">Whole sample</tissue>
    </source>
</reference>
<evidence type="ECO:0000256" key="1">
    <source>
        <dbReference type="SAM" id="SignalP"/>
    </source>
</evidence>
<dbReference type="GeneID" id="111099994"/>
<accession>A0A8B8ABG4</accession>
<gene>
    <name evidence="3" type="primary">LOC111099994</name>
</gene>
<proteinExistence type="predicted"/>
<dbReference type="KEGG" id="cvn:111099994"/>
<dbReference type="InterPro" id="IPR010281">
    <property type="entry name" value="DUF885"/>
</dbReference>
<dbReference type="PANTHER" id="PTHR33361">
    <property type="entry name" value="GLR0591 PROTEIN"/>
    <property type="match status" value="1"/>
</dbReference>
<sequence>MQGAGAMWMFWFLTVGFLRASQGSEGQKLRALERELSEFLRAEFPEFSESSGLSENDGRVESFTFQAFDRRRDLNEQLLRQLEKIDRSRLSKDELTDWKILHHHVQTFLKGYEFREWGNLNPISFFDAPLKHRDWISKKIKSDPEKYLLRLQAIPQQIEEQISLMRKAISLNRTNHIISMNGTLEIIVADILFVIQNQSRKFHNLSGTEETWSTSTNSVVNSLRALIDFLDSEYFPATRSEIGLHSMPGGLAYYQACLDYHLGTRLTPAEIHSVGHREVNRLERLMNEIMQQYGFTGKISEFLQFIQSKDLDKKWNVYQVYRDVIDDARDSLGKVFHNISLTPLRFNTFNNSGTPTRGYYTNNVFHLNLFYENSTNVLPLAFHETYPGHHFQNCYKQQQKLPLYRVHPLYRRRFAIPFTYPTYTAYSEGWALYAEHLGTELGFYNTPLRLFQKYMSEMFRACRLVVDTGIHAFGWTKEKAIEFMSNYNNAPTSYIARQIDRYITLPGRACAYKIGEMKIRELRKRAEAKLGDKFDVKDFHDQILRIGPVGLDTLEEIVDDWITSLLPPLVANPIQSFNSSSVATNINSNHVINVFISLCITGYMLLC</sequence>
<dbReference type="Proteomes" id="UP000694844">
    <property type="component" value="Chromosome 6"/>
</dbReference>